<gene>
    <name evidence="1" type="ORF">PU634_15130</name>
</gene>
<dbReference type="Proteomes" id="UP001223802">
    <property type="component" value="Chromosome"/>
</dbReference>
<evidence type="ECO:0000313" key="2">
    <source>
        <dbReference type="Proteomes" id="UP001223802"/>
    </source>
</evidence>
<proteinExistence type="predicted"/>
<dbReference type="EMBL" id="CP118224">
    <property type="protein sequence ID" value="WMC10392.1"/>
    <property type="molecule type" value="Genomic_DNA"/>
</dbReference>
<reference evidence="1 2" key="1">
    <citation type="submission" date="2023-02" db="EMBL/GenBank/DDBJ databases">
        <title>Complete genome sequence of a novel bacterium Oceanimonas sp. NTOU-MSR1 isolated from marine coast sediment.</title>
        <authorList>
            <person name="Yang H.-T."/>
            <person name="Chen Y.-L."/>
            <person name="Ho Y.-N."/>
        </authorList>
    </citation>
    <scope>NUCLEOTIDE SEQUENCE [LARGE SCALE GENOMIC DNA]</scope>
    <source>
        <strain evidence="1 2">NTOU-MSR1</strain>
    </source>
</reference>
<sequence>MDKFVLWAIVIIAFVVLGRQLYRRFYDHIQPQHSLRVVITGKRVRKFMGRTRQEETDLPPPRVSYYVSFRPHSGGREREFRVSEHLYEQLVPNATGTLVIKGRRFIAFEPDEVILDND</sequence>
<name>A0AA50KNS9_9GAMM</name>
<dbReference type="KEGG" id="ope:PU634_15130"/>
<dbReference type="InterPro" id="IPR019635">
    <property type="entry name" value="DUF2500"/>
</dbReference>
<dbReference type="Pfam" id="PF10694">
    <property type="entry name" value="DUF2500"/>
    <property type="match status" value="1"/>
</dbReference>
<dbReference type="AlphaFoldDB" id="A0AA50KNS9"/>
<keyword evidence="2" id="KW-1185">Reference proteome</keyword>
<evidence type="ECO:0000313" key="1">
    <source>
        <dbReference type="EMBL" id="WMC10392.1"/>
    </source>
</evidence>
<dbReference type="Gene3D" id="2.40.50.660">
    <property type="match status" value="1"/>
</dbReference>
<accession>A0AA50KNS9</accession>
<protein>
    <submittedName>
        <fullName evidence="1">DUF2500 domain-containing protein</fullName>
    </submittedName>
</protein>
<dbReference type="RefSeq" id="WP_306761591.1">
    <property type="nucleotide sequence ID" value="NZ_CP118224.1"/>
</dbReference>
<organism evidence="1 2">
    <name type="scientific">Oceanimonas pelagia</name>
    <dbReference type="NCBI Taxonomy" id="3028314"/>
    <lineage>
        <taxon>Bacteria</taxon>
        <taxon>Pseudomonadati</taxon>
        <taxon>Pseudomonadota</taxon>
        <taxon>Gammaproteobacteria</taxon>
        <taxon>Aeromonadales</taxon>
        <taxon>Aeromonadaceae</taxon>
        <taxon>Oceanimonas</taxon>
    </lineage>
</organism>